<gene>
    <name evidence="12" type="primary">ndk</name>
    <name evidence="17" type="ORF">OP8BY_1763</name>
</gene>
<keyword evidence="12" id="KW-0597">Phosphoprotein</keyword>
<dbReference type="InterPro" id="IPR023005">
    <property type="entry name" value="Nucleoside_diP_kinase_AS"/>
</dbReference>
<feature type="binding site" evidence="12 13">
    <location>
        <position position="58"/>
    </location>
    <ligand>
        <name>ATP</name>
        <dbReference type="ChEBI" id="CHEBI:30616"/>
    </ligand>
</feature>
<evidence type="ECO:0000256" key="2">
    <source>
        <dbReference type="ARBA" id="ARBA00012966"/>
    </source>
</evidence>
<comment type="function">
    <text evidence="12">Major role in the synthesis of nucleoside triphosphates other than ATP. The ATP gamma phosphate is transferred to the NDP beta phosphate via a ping-pong mechanism, using a phosphorylated active-site intermediate.</text>
</comment>
<dbReference type="Proteomes" id="UP000257323">
    <property type="component" value="Unassembled WGS sequence"/>
</dbReference>
<dbReference type="Gene3D" id="3.30.70.141">
    <property type="entry name" value="Nucleoside diphosphate kinase-like domain"/>
    <property type="match status" value="1"/>
</dbReference>
<dbReference type="GO" id="GO:0004550">
    <property type="term" value="F:nucleoside diphosphate kinase activity"/>
    <property type="evidence" value="ECO:0007669"/>
    <property type="project" value="UniProtKB-UniRule"/>
</dbReference>
<dbReference type="NCBIfam" id="NF001908">
    <property type="entry name" value="PRK00668.1"/>
    <property type="match status" value="1"/>
</dbReference>
<comment type="subcellular location">
    <subcellularLocation>
        <location evidence="12">Cytoplasm</location>
    </subcellularLocation>
</comment>
<comment type="catalytic activity">
    <reaction evidence="12">
        <text>a ribonucleoside 5'-diphosphate + ATP = a ribonucleoside 5'-triphosphate + ADP</text>
        <dbReference type="Rhea" id="RHEA:18113"/>
        <dbReference type="ChEBI" id="CHEBI:30616"/>
        <dbReference type="ChEBI" id="CHEBI:57930"/>
        <dbReference type="ChEBI" id="CHEBI:61557"/>
        <dbReference type="ChEBI" id="CHEBI:456216"/>
        <dbReference type="EC" id="2.7.4.6"/>
    </reaction>
</comment>
<feature type="binding site" evidence="12 13">
    <location>
        <position position="103"/>
    </location>
    <ligand>
        <name>ATP</name>
        <dbReference type="ChEBI" id="CHEBI:30616"/>
    </ligand>
</feature>
<feature type="binding site" evidence="12 13">
    <location>
        <position position="113"/>
    </location>
    <ligand>
        <name>ATP</name>
        <dbReference type="ChEBI" id="CHEBI:30616"/>
    </ligand>
</feature>
<protein>
    <recommendedName>
        <fullName evidence="3 12">Nucleoside diphosphate kinase</fullName>
        <shortName evidence="12">NDK</shortName>
        <shortName evidence="12">NDP kinase</shortName>
        <ecNumber evidence="2 12">2.7.4.6</ecNumber>
    </recommendedName>
    <alternativeName>
        <fullName evidence="12">Nucleoside-2-P kinase</fullName>
    </alternativeName>
</protein>
<organism evidence="17 18">
    <name type="scientific">Candidatus Saccharicenans subterraneus</name>
    <dbReference type="NCBI Taxonomy" id="2508984"/>
    <lineage>
        <taxon>Bacteria</taxon>
        <taxon>Candidatus Aminicenantota</taxon>
        <taxon>Candidatus Aminicenantia</taxon>
        <taxon>Candidatus Aminicenantales</taxon>
        <taxon>Candidatus Saccharicenantaceae</taxon>
        <taxon>Candidatus Saccharicenans</taxon>
    </lineage>
</organism>
<evidence type="ECO:0000256" key="11">
    <source>
        <dbReference type="ARBA" id="ARBA00023080"/>
    </source>
</evidence>
<evidence type="ECO:0000256" key="10">
    <source>
        <dbReference type="ARBA" id="ARBA00022842"/>
    </source>
</evidence>
<dbReference type="GO" id="GO:0046872">
    <property type="term" value="F:metal ion binding"/>
    <property type="evidence" value="ECO:0007669"/>
    <property type="project" value="UniProtKB-KW"/>
</dbReference>
<keyword evidence="5 12" id="KW-0808">Transferase</keyword>
<sequence>MAEKTLAIIKPDAVRKRVVGKIIQRIEDEGFEIRGLKMLHLSKDEARKFYHVHKDKPFYESLTDFMSSGPVVVLLLEKENAIKHWREVMGATDPAQARPGTLRRQFGFSVERNAVHGSDAPETAEYEIGFFFS</sequence>
<keyword evidence="7 12" id="KW-0547">Nucleotide-binding</keyword>
<evidence type="ECO:0000313" key="17">
    <source>
        <dbReference type="EMBL" id="RFT16159.1"/>
    </source>
</evidence>
<evidence type="ECO:0000256" key="8">
    <source>
        <dbReference type="ARBA" id="ARBA00022777"/>
    </source>
</evidence>
<dbReference type="InterPro" id="IPR036850">
    <property type="entry name" value="NDK-like_dom_sf"/>
</dbReference>
<evidence type="ECO:0000256" key="7">
    <source>
        <dbReference type="ARBA" id="ARBA00022741"/>
    </source>
</evidence>
<keyword evidence="6 12" id="KW-0479">Metal-binding</keyword>
<feature type="domain" description="Nucleoside diphosphate kinase-like" evidence="16">
    <location>
        <begin position="2"/>
        <end position="133"/>
    </location>
</feature>
<reference evidence="17 18" key="1">
    <citation type="submission" date="2018-08" db="EMBL/GenBank/DDBJ databases">
        <title>Genome analysis of the thermophilic bacterium of the candidate phylum Aminicenantes from deep subsurface aquifer revealed its physiology and ecological role.</title>
        <authorList>
            <person name="Kadnikov V.V."/>
            <person name="Mardanov A.V."/>
            <person name="Beletsky A.V."/>
            <person name="Karnachuk O.V."/>
            <person name="Ravin N.V."/>
        </authorList>
    </citation>
    <scope>NUCLEOTIDE SEQUENCE [LARGE SCALE GENOMIC DNA]</scope>
    <source>
        <strain evidence="17">BY38</strain>
    </source>
</reference>
<evidence type="ECO:0000313" key="18">
    <source>
        <dbReference type="Proteomes" id="UP000257323"/>
    </source>
</evidence>
<evidence type="ECO:0000256" key="5">
    <source>
        <dbReference type="ARBA" id="ARBA00022679"/>
    </source>
</evidence>
<comment type="caution">
    <text evidence="17">The sequence shown here is derived from an EMBL/GenBank/DDBJ whole genome shotgun (WGS) entry which is preliminary data.</text>
</comment>
<keyword evidence="8 12" id="KW-0418">Kinase</keyword>
<evidence type="ECO:0000256" key="15">
    <source>
        <dbReference type="RuleBase" id="RU004013"/>
    </source>
</evidence>
<name>A0A3E2BN56_9BACT</name>
<keyword evidence="4 12" id="KW-0963">Cytoplasm</keyword>
<evidence type="ECO:0000256" key="3">
    <source>
        <dbReference type="ARBA" id="ARBA00017632"/>
    </source>
</evidence>
<dbReference type="GO" id="GO:0006183">
    <property type="term" value="P:GTP biosynthetic process"/>
    <property type="evidence" value="ECO:0007669"/>
    <property type="project" value="UniProtKB-UniRule"/>
</dbReference>
<dbReference type="SMART" id="SM00562">
    <property type="entry name" value="NDK"/>
    <property type="match status" value="1"/>
</dbReference>
<evidence type="ECO:0000256" key="12">
    <source>
        <dbReference type="HAMAP-Rule" id="MF_00451"/>
    </source>
</evidence>
<dbReference type="CDD" id="cd04413">
    <property type="entry name" value="NDPk_I"/>
    <property type="match status" value="1"/>
</dbReference>
<keyword evidence="11 12" id="KW-0546">Nucleotide metabolism</keyword>
<keyword evidence="10 12" id="KW-0460">Magnesium</keyword>
<dbReference type="SUPFAM" id="SSF54919">
    <property type="entry name" value="Nucleoside diphosphate kinase, NDK"/>
    <property type="match status" value="1"/>
</dbReference>
<dbReference type="GO" id="GO:0006241">
    <property type="term" value="P:CTP biosynthetic process"/>
    <property type="evidence" value="ECO:0007669"/>
    <property type="project" value="UniProtKB-UniRule"/>
</dbReference>
<dbReference type="PROSITE" id="PS51374">
    <property type="entry name" value="NDPK_LIKE"/>
    <property type="match status" value="1"/>
</dbReference>
<dbReference type="HAMAP" id="MF_00451">
    <property type="entry name" value="NDP_kinase"/>
    <property type="match status" value="1"/>
</dbReference>
<dbReference type="GO" id="GO:0005524">
    <property type="term" value="F:ATP binding"/>
    <property type="evidence" value="ECO:0007669"/>
    <property type="project" value="UniProtKB-UniRule"/>
</dbReference>
<feature type="binding site" evidence="12 13">
    <location>
        <position position="10"/>
    </location>
    <ligand>
        <name>ATP</name>
        <dbReference type="ChEBI" id="CHEBI:30616"/>
    </ligand>
</feature>
<dbReference type="Pfam" id="PF00334">
    <property type="entry name" value="NDK"/>
    <property type="match status" value="1"/>
</dbReference>
<dbReference type="InterPro" id="IPR034907">
    <property type="entry name" value="NDK-like_dom"/>
</dbReference>
<dbReference type="PANTHER" id="PTHR46161:SF3">
    <property type="entry name" value="NUCLEOSIDE DIPHOSPHATE KINASE DDB_G0292928-RELATED"/>
    <property type="match status" value="1"/>
</dbReference>
<evidence type="ECO:0000256" key="9">
    <source>
        <dbReference type="ARBA" id="ARBA00022840"/>
    </source>
</evidence>
<dbReference type="InterPro" id="IPR001564">
    <property type="entry name" value="Nucleoside_diP_kinase"/>
</dbReference>
<comment type="subunit">
    <text evidence="12">Homotetramer.</text>
</comment>
<dbReference type="AlphaFoldDB" id="A0A3E2BN56"/>
<evidence type="ECO:0000256" key="13">
    <source>
        <dbReference type="PROSITE-ProRule" id="PRU00706"/>
    </source>
</evidence>
<evidence type="ECO:0000256" key="4">
    <source>
        <dbReference type="ARBA" id="ARBA00022490"/>
    </source>
</evidence>
<comment type="similarity">
    <text evidence="1 12 13 14">Belongs to the NDK family.</text>
</comment>
<dbReference type="FunFam" id="3.30.70.141:FF:000003">
    <property type="entry name" value="Nucleoside diphosphate kinase"/>
    <property type="match status" value="1"/>
</dbReference>
<evidence type="ECO:0000259" key="16">
    <source>
        <dbReference type="SMART" id="SM00562"/>
    </source>
</evidence>
<comment type="catalytic activity">
    <reaction evidence="12 15">
        <text>a 2'-deoxyribonucleoside 5'-diphosphate + ATP = a 2'-deoxyribonucleoside 5'-triphosphate + ADP</text>
        <dbReference type="Rhea" id="RHEA:44640"/>
        <dbReference type="ChEBI" id="CHEBI:30616"/>
        <dbReference type="ChEBI" id="CHEBI:61560"/>
        <dbReference type="ChEBI" id="CHEBI:73316"/>
        <dbReference type="ChEBI" id="CHEBI:456216"/>
        <dbReference type="EC" id="2.7.4.6"/>
    </reaction>
</comment>
<dbReference type="EMBL" id="QUAH01000004">
    <property type="protein sequence ID" value="RFT16159.1"/>
    <property type="molecule type" value="Genomic_DNA"/>
</dbReference>
<dbReference type="GO" id="GO:0006228">
    <property type="term" value="P:UTP biosynthetic process"/>
    <property type="evidence" value="ECO:0007669"/>
    <property type="project" value="UniProtKB-UniRule"/>
</dbReference>
<evidence type="ECO:0000256" key="1">
    <source>
        <dbReference type="ARBA" id="ARBA00008142"/>
    </source>
</evidence>
<evidence type="ECO:0000256" key="6">
    <source>
        <dbReference type="ARBA" id="ARBA00022723"/>
    </source>
</evidence>
<comment type="cofactor">
    <cofactor evidence="12">
        <name>Mg(2+)</name>
        <dbReference type="ChEBI" id="CHEBI:18420"/>
    </cofactor>
</comment>
<dbReference type="PANTHER" id="PTHR46161">
    <property type="entry name" value="NUCLEOSIDE DIPHOSPHATE KINASE"/>
    <property type="match status" value="1"/>
</dbReference>
<feature type="active site" description="Pros-phosphohistidine intermediate" evidence="12 13">
    <location>
        <position position="116"/>
    </location>
</feature>
<feature type="binding site" evidence="12 13">
    <location>
        <position position="86"/>
    </location>
    <ligand>
        <name>ATP</name>
        <dbReference type="ChEBI" id="CHEBI:30616"/>
    </ligand>
</feature>
<accession>A0A3E2BN56</accession>
<keyword evidence="9 12" id="KW-0067">ATP-binding</keyword>
<feature type="binding site" evidence="12 13">
    <location>
        <position position="92"/>
    </location>
    <ligand>
        <name>ATP</name>
        <dbReference type="ChEBI" id="CHEBI:30616"/>
    </ligand>
</feature>
<evidence type="ECO:0000256" key="14">
    <source>
        <dbReference type="RuleBase" id="RU004011"/>
    </source>
</evidence>
<proteinExistence type="inferred from homology"/>
<dbReference type="EC" id="2.7.4.6" evidence="2 12"/>
<dbReference type="PROSITE" id="PS00469">
    <property type="entry name" value="NDPK"/>
    <property type="match status" value="1"/>
</dbReference>
<dbReference type="GO" id="GO:0005737">
    <property type="term" value="C:cytoplasm"/>
    <property type="evidence" value="ECO:0007669"/>
    <property type="project" value="UniProtKB-SubCell"/>
</dbReference>
<dbReference type="PRINTS" id="PR01243">
    <property type="entry name" value="NUCDPKINASE"/>
</dbReference>